<dbReference type="Pfam" id="PF04679">
    <property type="entry name" value="DNA_ligase_A_C"/>
    <property type="match status" value="1"/>
</dbReference>
<dbReference type="InterPro" id="IPR012309">
    <property type="entry name" value="DNA_ligase_ATP-dep_C"/>
</dbReference>
<dbReference type="PATRIC" id="fig|1273125.3.peg.3763"/>
<comment type="caution">
    <text evidence="4">The sequence shown here is derived from an EMBL/GenBank/DDBJ whole genome shotgun (WGS) entry which is preliminary data.</text>
</comment>
<dbReference type="Gene3D" id="2.40.50.140">
    <property type="entry name" value="Nucleic acid-binding proteins"/>
    <property type="match status" value="1"/>
</dbReference>
<evidence type="ECO:0000256" key="1">
    <source>
        <dbReference type="ARBA" id="ARBA00012727"/>
    </source>
</evidence>
<evidence type="ECO:0000259" key="3">
    <source>
        <dbReference type="Pfam" id="PF04679"/>
    </source>
</evidence>
<dbReference type="GO" id="GO:0006281">
    <property type="term" value="P:DNA repair"/>
    <property type="evidence" value="ECO:0007669"/>
    <property type="project" value="InterPro"/>
</dbReference>
<evidence type="ECO:0000313" key="4">
    <source>
        <dbReference type="EMBL" id="EOM74716.1"/>
    </source>
</evidence>
<dbReference type="EC" id="6.5.1.1" evidence="1"/>
<name>R7WHU9_9NOCA</name>
<gene>
    <name evidence="4" type="ORF">Rrhod_3958</name>
</gene>
<sequence>MQMVGATGIGVPSRPAKPPMISPAQIRTARARRSPEERGRSDFVALESRAAWASTYALLASLVSEKANSPESNPAGRFDLRGARPLPRRLVYIGHVGTGFTTADRRALRQQLNQIEQPTSPLELRRPRAMPAARTGWNRG</sequence>
<organism evidence="4 5">
    <name type="scientific">Rhodococcus rhodnii LMG 5362</name>
    <dbReference type="NCBI Taxonomy" id="1273125"/>
    <lineage>
        <taxon>Bacteria</taxon>
        <taxon>Bacillati</taxon>
        <taxon>Actinomycetota</taxon>
        <taxon>Actinomycetes</taxon>
        <taxon>Mycobacteriales</taxon>
        <taxon>Nocardiaceae</taxon>
        <taxon>Rhodococcus</taxon>
    </lineage>
</organism>
<proteinExistence type="predicted"/>
<dbReference type="AlphaFoldDB" id="R7WHU9"/>
<evidence type="ECO:0000313" key="5">
    <source>
        <dbReference type="Proteomes" id="UP000013525"/>
    </source>
</evidence>
<feature type="region of interest" description="Disordered" evidence="2">
    <location>
        <begin position="115"/>
        <end position="140"/>
    </location>
</feature>
<feature type="domain" description="DNA ligase ATP-dependent C-terminal" evidence="3">
    <location>
        <begin position="87"/>
        <end position="128"/>
    </location>
</feature>
<reference evidence="4 5" key="1">
    <citation type="journal article" date="2013" name="Genome Announc.">
        <title>Draft Genome Sequence of Rhodococcus rhodnii Strain LMG5362, a Symbiont of Rhodnius prolixus (Hemiptera, Reduviidae, Triatominae), the Principle Vector of Trypanosoma cruzi.</title>
        <authorList>
            <person name="Pachebat J.A."/>
            <person name="van Keulen G."/>
            <person name="Whitten M.M."/>
            <person name="Girdwood S."/>
            <person name="Del Sol R."/>
            <person name="Dyson P.J."/>
            <person name="Facey P.D."/>
        </authorList>
    </citation>
    <scope>NUCLEOTIDE SEQUENCE [LARGE SCALE GENOMIC DNA]</scope>
    <source>
        <strain evidence="4 5">LMG 5362</strain>
    </source>
</reference>
<dbReference type="GO" id="GO:0003910">
    <property type="term" value="F:DNA ligase (ATP) activity"/>
    <property type="evidence" value="ECO:0007669"/>
    <property type="project" value="UniProtKB-EC"/>
</dbReference>
<protein>
    <recommendedName>
        <fullName evidence="1">DNA ligase (ATP)</fullName>
        <ecNumber evidence="1">6.5.1.1</ecNumber>
    </recommendedName>
</protein>
<feature type="region of interest" description="Disordered" evidence="2">
    <location>
        <begin position="1"/>
        <end position="40"/>
    </location>
</feature>
<evidence type="ECO:0000256" key="2">
    <source>
        <dbReference type="SAM" id="MobiDB-lite"/>
    </source>
</evidence>
<keyword evidence="5" id="KW-1185">Reference proteome</keyword>
<dbReference type="Proteomes" id="UP000013525">
    <property type="component" value="Unassembled WGS sequence"/>
</dbReference>
<dbReference type="InterPro" id="IPR012340">
    <property type="entry name" value="NA-bd_OB-fold"/>
</dbReference>
<accession>R7WHU9</accession>
<dbReference type="GO" id="GO:0006310">
    <property type="term" value="P:DNA recombination"/>
    <property type="evidence" value="ECO:0007669"/>
    <property type="project" value="InterPro"/>
</dbReference>
<dbReference type="EMBL" id="APMY01000124">
    <property type="protein sequence ID" value="EOM74716.1"/>
    <property type="molecule type" value="Genomic_DNA"/>
</dbReference>